<dbReference type="Proteomes" id="UP000198990">
    <property type="component" value="Unassembled WGS sequence"/>
</dbReference>
<dbReference type="RefSeq" id="WP_091619077.1">
    <property type="nucleotide sequence ID" value="NZ_FNZN01000001.1"/>
</dbReference>
<evidence type="ECO:0000256" key="1">
    <source>
        <dbReference type="SAM" id="Phobius"/>
    </source>
</evidence>
<dbReference type="InterPro" id="IPR045749">
    <property type="entry name" value="DUF6090"/>
</dbReference>
<reference evidence="3" key="1">
    <citation type="submission" date="2016-10" db="EMBL/GenBank/DDBJ databases">
        <authorList>
            <person name="Varghese N."/>
            <person name="Submissions S."/>
        </authorList>
    </citation>
    <scope>NUCLEOTIDE SEQUENCE [LARGE SCALE GENOMIC DNA]</scope>
    <source>
        <strain evidence="3">DSM 16471</strain>
    </source>
</reference>
<evidence type="ECO:0000313" key="3">
    <source>
        <dbReference type="Proteomes" id="UP000198990"/>
    </source>
</evidence>
<sequence>MIKLFRKIRQNLLLEGKTTKYFKYAVGEIVLVVIGILIALSINNWNQERLNGFEKRELLSKLYIEFKSNKNVVANFRIAEERAINSSMELMSLIGASEKELLRHNLDNLLFQSFPSNELAFADNAVNGIVQNGRLNLFENDSITSLLNHWNSLSEIRKIRFEKLDAWNNEHFLPFLLSHISFKEMDSNAHYKWAGTSKVKPSYYPLFQKVEFENFLDNALWLHQQIIERLDETDLLIEEVIQATKPYSND</sequence>
<keyword evidence="3" id="KW-1185">Reference proteome</keyword>
<dbReference type="Pfam" id="PF19578">
    <property type="entry name" value="DUF6090"/>
    <property type="match status" value="1"/>
</dbReference>
<gene>
    <name evidence="2" type="ORF">SAMN04488008_101329</name>
</gene>
<feature type="transmembrane region" description="Helical" evidence="1">
    <location>
        <begin position="21"/>
        <end position="42"/>
    </location>
</feature>
<dbReference type="OrthoDB" id="821805at2"/>
<protein>
    <submittedName>
        <fullName evidence="2">Uncharacterized protein</fullName>
    </submittedName>
</protein>
<dbReference type="STRING" id="228957.SAMN04488008_101329"/>
<dbReference type="AlphaFoldDB" id="A0A1H7GBZ4"/>
<keyword evidence="1" id="KW-1133">Transmembrane helix</keyword>
<accession>A0A1H7GBZ4</accession>
<organism evidence="2 3">
    <name type="scientific">Maribacter orientalis</name>
    <dbReference type="NCBI Taxonomy" id="228957"/>
    <lineage>
        <taxon>Bacteria</taxon>
        <taxon>Pseudomonadati</taxon>
        <taxon>Bacteroidota</taxon>
        <taxon>Flavobacteriia</taxon>
        <taxon>Flavobacteriales</taxon>
        <taxon>Flavobacteriaceae</taxon>
        <taxon>Maribacter</taxon>
    </lineage>
</organism>
<dbReference type="EMBL" id="FNZN01000001">
    <property type="protein sequence ID" value="SEK35594.1"/>
    <property type="molecule type" value="Genomic_DNA"/>
</dbReference>
<proteinExistence type="predicted"/>
<keyword evidence="1" id="KW-0812">Transmembrane</keyword>
<evidence type="ECO:0000313" key="2">
    <source>
        <dbReference type="EMBL" id="SEK35594.1"/>
    </source>
</evidence>
<name>A0A1H7GBZ4_9FLAO</name>
<keyword evidence="1" id="KW-0472">Membrane</keyword>